<keyword evidence="7" id="KW-0521">NADP</keyword>
<organism evidence="11 12">
    <name type="scientific">Fluctibacter corallii</name>
    <dbReference type="NCBI Taxonomy" id="2984329"/>
    <lineage>
        <taxon>Bacteria</taxon>
        <taxon>Pseudomonadati</taxon>
        <taxon>Pseudomonadota</taxon>
        <taxon>Gammaproteobacteria</taxon>
        <taxon>Alteromonadales</taxon>
        <taxon>Alteromonadaceae</taxon>
        <taxon>Fluctibacter</taxon>
    </lineage>
</organism>
<dbReference type="RefSeq" id="WP_263713592.1">
    <property type="nucleotide sequence ID" value="NZ_JAOWKX010000010.1"/>
</dbReference>
<dbReference type="Gene3D" id="3.40.50.80">
    <property type="entry name" value="Nucleotide-binding domain of ferredoxin-NADP reductase (FNR) module"/>
    <property type="match status" value="1"/>
</dbReference>
<dbReference type="PRINTS" id="PR00371">
    <property type="entry name" value="FPNCR"/>
</dbReference>
<dbReference type="PANTHER" id="PTHR47878">
    <property type="entry name" value="OXIDOREDUCTASE FAD/NAD(P)-BINDING DOMAIN PROTEIN"/>
    <property type="match status" value="1"/>
</dbReference>
<comment type="similarity">
    <text evidence="2">Belongs to the ferredoxin--NADP reductase type 1 family.</text>
</comment>
<comment type="caution">
    <text evidence="11">The sequence shown here is derived from an EMBL/GenBank/DDBJ whole genome shotgun (WGS) entry which is preliminary data.</text>
</comment>
<evidence type="ECO:0000256" key="4">
    <source>
        <dbReference type="ARBA" id="ARBA00022630"/>
    </source>
</evidence>
<dbReference type="InterPro" id="IPR001433">
    <property type="entry name" value="OxRdtase_FAD/NAD-bd"/>
</dbReference>
<dbReference type="InterPro" id="IPR039261">
    <property type="entry name" value="FNR_nucleotide-bd"/>
</dbReference>
<dbReference type="PROSITE" id="PS51384">
    <property type="entry name" value="FAD_FR"/>
    <property type="match status" value="1"/>
</dbReference>
<keyword evidence="12" id="KW-1185">Reference proteome</keyword>
<keyword evidence="5" id="KW-0547">Nucleotide-binding</keyword>
<protein>
    <recommendedName>
        <fullName evidence="3">ferredoxin--NADP(+) reductase</fullName>
        <ecNumber evidence="3">1.18.1.2</ecNumber>
    </recommendedName>
</protein>
<name>A0ABT3ACA3_9ALTE</name>
<evidence type="ECO:0000256" key="2">
    <source>
        <dbReference type="ARBA" id="ARBA00008312"/>
    </source>
</evidence>
<dbReference type="CDD" id="cd06195">
    <property type="entry name" value="FNR1"/>
    <property type="match status" value="1"/>
</dbReference>
<dbReference type="Pfam" id="PF00175">
    <property type="entry name" value="NAD_binding_1"/>
    <property type="match status" value="1"/>
</dbReference>
<evidence type="ECO:0000313" key="12">
    <source>
        <dbReference type="Proteomes" id="UP001652504"/>
    </source>
</evidence>
<feature type="domain" description="FAD-binding FR-type" evidence="10">
    <location>
        <begin position="2"/>
        <end position="103"/>
    </location>
</feature>
<evidence type="ECO:0000256" key="1">
    <source>
        <dbReference type="ARBA" id="ARBA00001974"/>
    </source>
</evidence>
<dbReference type="InterPro" id="IPR017927">
    <property type="entry name" value="FAD-bd_FR_type"/>
</dbReference>
<evidence type="ECO:0000256" key="8">
    <source>
        <dbReference type="ARBA" id="ARBA00023002"/>
    </source>
</evidence>
<dbReference type="InterPro" id="IPR001709">
    <property type="entry name" value="Flavoprot_Pyr_Nucl_cyt_Rdtase"/>
</dbReference>
<keyword evidence="8" id="KW-0560">Oxidoreductase</keyword>
<dbReference type="Proteomes" id="UP001652504">
    <property type="component" value="Unassembled WGS sequence"/>
</dbReference>
<dbReference type="SUPFAM" id="SSF52343">
    <property type="entry name" value="Ferredoxin reductase-like, C-terminal NADP-linked domain"/>
    <property type="match status" value="1"/>
</dbReference>
<evidence type="ECO:0000256" key="3">
    <source>
        <dbReference type="ARBA" id="ARBA00013223"/>
    </source>
</evidence>
<evidence type="ECO:0000259" key="10">
    <source>
        <dbReference type="PROSITE" id="PS51384"/>
    </source>
</evidence>
<keyword evidence="6" id="KW-0274">FAD</keyword>
<proteinExistence type="inferred from homology"/>
<evidence type="ECO:0000256" key="7">
    <source>
        <dbReference type="ARBA" id="ARBA00022857"/>
    </source>
</evidence>
<evidence type="ECO:0000313" key="11">
    <source>
        <dbReference type="EMBL" id="MCV2886302.1"/>
    </source>
</evidence>
<comment type="catalytic activity">
    <reaction evidence="9">
        <text>2 reduced [2Fe-2S]-[ferredoxin] + NADP(+) + H(+) = 2 oxidized [2Fe-2S]-[ferredoxin] + NADPH</text>
        <dbReference type="Rhea" id="RHEA:20125"/>
        <dbReference type="Rhea" id="RHEA-COMP:10000"/>
        <dbReference type="Rhea" id="RHEA-COMP:10001"/>
        <dbReference type="ChEBI" id="CHEBI:15378"/>
        <dbReference type="ChEBI" id="CHEBI:33737"/>
        <dbReference type="ChEBI" id="CHEBI:33738"/>
        <dbReference type="ChEBI" id="CHEBI:57783"/>
        <dbReference type="ChEBI" id="CHEBI:58349"/>
        <dbReference type="EC" id="1.18.1.2"/>
    </reaction>
</comment>
<keyword evidence="4" id="KW-0285">Flavoprotein</keyword>
<dbReference type="PANTHER" id="PTHR47878:SF1">
    <property type="entry name" value="FLAVODOXIN_FERREDOXIN--NADP REDUCTASE"/>
    <property type="match status" value="1"/>
</dbReference>
<evidence type="ECO:0000256" key="5">
    <source>
        <dbReference type="ARBA" id="ARBA00022741"/>
    </source>
</evidence>
<evidence type="ECO:0000256" key="9">
    <source>
        <dbReference type="ARBA" id="ARBA00047776"/>
    </source>
</evidence>
<dbReference type="InterPro" id="IPR017938">
    <property type="entry name" value="Riboflavin_synthase-like_b-brl"/>
</dbReference>
<dbReference type="EMBL" id="JAOWKX010000010">
    <property type="protein sequence ID" value="MCV2886302.1"/>
    <property type="molecule type" value="Genomic_DNA"/>
</dbReference>
<gene>
    <name evidence="11" type="ORF">OE749_16530</name>
</gene>
<dbReference type="InterPro" id="IPR051930">
    <property type="entry name" value="FNR_type-1"/>
</dbReference>
<dbReference type="Gene3D" id="2.40.30.10">
    <property type="entry name" value="Translation factors"/>
    <property type="match status" value="1"/>
</dbReference>
<accession>A0ABT3ACA3</accession>
<evidence type="ECO:0000256" key="6">
    <source>
        <dbReference type="ARBA" id="ARBA00022827"/>
    </source>
</evidence>
<sequence>MAQWLEAKVIERIDWNEHLFSLKVDCPNFPKFIAGQFTKLGLLQEDGKVLSRAYSLVNSPDDRTLEILAVPVENGLLSPKLHILEANDSILIMSPATGYLTLDEVPKSKTLWMMATGTGVGPFISILRSGQVWQEYENIVLVYAVRQENDLAYLDDIRDWKSAHKGRFSFVPIISREKTDFALHGRIPALLEQKKITGAAGLALDQETSQVMLCGNPQMIKDAMDVLKELGLTRHLRRSPGNITLEQYW</sequence>
<dbReference type="EC" id="1.18.1.2" evidence="3"/>
<dbReference type="SUPFAM" id="SSF63380">
    <property type="entry name" value="Riboflavin synthase domain-like"/>
    <property type="match status" value="1"/>
</dbReference>
<reference evidence="11 12" key="1">
    <citation type="submission" date="2022-10" db="EMBL/GenBank/DDBJ databases">
        <title>Aestuariibacter sp. AA17 isolated from Montipora capitata coral fragment.</title>
        <authorList>
            <person name="Emsley S.A."/>
            <person name="Pfannmuller K.M."/>
            <person name="Loughran R.M."/>
            <person name="Shlafstein M."/>
            <person name="Papke E."/>
            <person name="Saw J.H."/>
            <person name="Ushijima B."/>
            <person name="Videau P."/>
        </authorList>
    </citation>
    <scope>NUCLEOTIDE SEQUENCE [LARGE SCALE GENOMIC DNA]</scope>
    <source>
        <strain evidence="11 12">AA17</strain>
    </source>
</reference>
<comment type="cofactor">
    <cofactor evidence="1">
        <name>FAD</name>
        <dbReference type="ChEBI" id="CHEBI:57692"/>
    </cofactor>
</comment>
<dbReference type="InterPro" id="IPR033892">
    <property type="entry name" value="FNR_bac"/>
</dbReference>